<dbReference type="Proteomes" id="UP000774617">
    <property type="component" value="Unassembled WGS sequence"/>
</dbReference>
<gene>
    <name evidence="2" type="ORF">B0J12DRAFT_381550</name>
</gene>
<keyword evidence="3" id="KW-1185">Reference proteome</keyword>
<comment type="caution">
    <text evidence="2">The sequence shown here is derived from an EMBL/GenBank/DDBJ whole genome shotgun (WGS) entry which is preliminary data.</text>
</comment>
<feature type="region of interest" description="Disordered" evidence="1">
    <location>
        <begin position="82"/>
        <end position="104"/>
    </location>
</feature>
<evidence type="ECO:0000313" key="3">
    <source>
        <dbReference type="Proteomes" id="UP000774617"/>
    </source>
</evidence>
<evidence type="ECO:0000256" key="1">
    <source>
        <dbReference type="SAM" id="MobiDB-lite"/>
    </source>
</evidence>
<protein>
    <submittedName>
        <fullName evidence="2">Uncharacterized protein</fullName>
    </submittedName>
</protein>
<organism evidence="2 3">
    <name type="scientific">Macrophomina phaseolina</name>
    <dbReference type="NCBI Taxonomy" id="35725"/>
    <lineage>
        <taxon>Eukaryota</taxon>
        <taxon>Fungi</taxon>
        <taxon>Dikarya</taxon>
        <taxon>Ascomycota</taxon>
        <taxon>Pezizomycotina</taxon>
        <taxon>Dothideomycetes</taxon>
        <taxon>Dothideomycetes incertae sedis</taxon>
        <taxon>Botryosphaeriales</taxon>
        <taxon>Botryosphaeriaceae</taxon>
        <taxon>Macrophomina</taxon>
    </lineage>
</organism>
<accession>A0ABQ8GKU4</accession>
<evidence type="ECO:0000313" key="2">
    <source>
        <dbReference type="EMBL" id="KAH7059034.1"/>
    </source>
</evidence>
<name>A0ABQ8GKU4_9PEZI</name>
<sequence length="225" mass="24593">MLLSVCPARGRDGLLNRAVQSLPIERHRQRKHRQQAAVVKQQWLRCVRNSGPGGDEAPRLKQEGVTSKNVARTGGQVYITGMQRDSGGISRDHQKSTYTTTTRRTLSRRKAAAAEEQATCSCEPPSSAWSSLPLRCGQHNSAHHQPSRSWPLSGGARRCESQPLVMAVPAIKVTTARHPAAPATGKGRNGREGAGTMGKVCRYSVINTCSWPWPRCLAIDEQLNP</sequence>
<reference evidence="2 3" key="1">
    <citation type="journal article" date="2021" name="Nat. Commun.">
        <title>Genetic determinants of endophytism in the Arabidopsis root mycobiome.</title>
        <authorList>
            <person name="Mesny F."/>
            <person name="Miyauchi S."/>
            <person name="Thiergart T."/>
            <person name="Pickel B."/>
            <person name="Atanasova L."/>
            <person name="Karlsson M."/>
            <person name="Huettel B."/>
            <person name="Barry K.W."/>
            <person name="Haridas S."/>
            <person name="Chen C."/>
            <person name="Bauer D."/>
            <person name="Andreopoulos W."/>
            <person name="Pangilinan J."/>
            <person name="LaButti K."/>
            <person name="Riley R."/>
            <person name="Lipzen A."/>
            <person name="Clum A."/>
            <person name="Drula E."/>
            <person name="Henrissat B."/>
            <person name="Kohler A."/>
            <person name="Grigoriev I.V."/>
            <person name="Martin F.M."/>
            <person name="Hacquard S."/>
        </authorList>
    </citation>
    <scope>NUCLEOTIDE SEQUENCE [LARGE SCALE GENOMIC DNA]</scope>
    <source>
        <strain evidence="2 3">MPI-SDFR-AT-0080</strain>
    </source>
</reference>
<proteinExistence type="predicted"/>
<dbReference type="EMBL" id="JAGTJR010000006">
    <property type="protein sequence ID" value="KAH7059034.1"/>
    <property type="molecule type" value="Genomic_DNA"/>
</dbReference>